<evidence type="ECO:0000313" key="4">
    <source>
        <dbReference type="Proteomes" id="UP001500218"/>
    </source>
</evidence>
<organism evidence="3 4">
    <name type="scientific">Luedemannella flava</name>
    <dbReference type="NCBI Taxonomy" id="349316"/>
    <lineage>
        <taxon>Bacteria</taxon>
        <taxon>Bacillati</taxon>
        <taxon>Actinomycetota</taxon>
        <taxon>Actinomycetes</taxon>
        <taxon>Micromonosporales</taxon>
        <taxon>Micromonosporaceae</taxon>
        <taxon>Luedemannella</taxon>
    </lineage>
</organism>
<dbReference type="EMBL" id="BAAALT010000039">
    <property type="protein sequence ID" value="GAA1795221.1"/>
    <property type="molecule type" value="Genomic_DNA"/>
</dbReference>
<evidence type="ECO:0000313" key="3">
    <source>
        <dbReference type="EMBL" id="GAA1795221.1"/>
    </source>
</evidence>
<sequence length="753" mass="81197">MLEWTGIYLAGLGLIAGVLAMRRQAERRWRGQLVTYALRFSRGASPADVAAFVAGLSGLSAASWRRPVAVRAVVFETTASTSGIAHHLAMARADAPVVLASLRAALPNVSVVLDERHVPGRMTAATELRLSDQRRVLNVDQPERVTAAVLASVQPLSPSERMVIQWTAGPVSPMRSVPAASERQAGSSFVEQIWDGLWGYSRSPELTKELQRKQARPLFVATGRIGAVAASPGRARALVGRVVSAYHAANAPNAGLRRRAVPSRHVARWLTDRRRPLVMYPCVLNAEELAAVSCWPMGEVTLPGLNLGGCRLVPPTSDVPSVGRVVARSNFPGSERPLAISVPDSLRHLHVIGPTGSGKSTLLTGLITADMKAGNGVVVIEPKGDLVADVLERVPEERLDDVIVLDPMDERPVGLNLLACAEVDRELVVDQIASIFATIFRAGWGARTDDLLRAALATLAGVPGMTLTEIPLLLTNSGFRRGLVGRLDDPVLEQFWSWYEGLSDSERTNIIAPLSNKLRAVLMRRRLRNVVGQSEPILDLDRALAERKILLVPLAKGLLGESAAALMGSLVVARVWQAVMRRTAIPASERPVTFGFIDEFQDYLNTATSVEDMLAQARGLGLSLTLAHQHLGQLPDSLQKAVLANARSRVIFQVSRDDARKLSQETAPHLEASDLQGLGAYEVVAKLSAGARIAPPATGVTVLPPEPTGFGKKARRLSRERYGEDRDVVEAAIRARHDGPGPTGSLGRREVKR</sequence>
<keyword evidence="2" id="KW-0812">Transmembrane</keyword>
<dbReference type="SUPFAM" id="SSF52540">
    <property type="entry name" value="P-loop containing nucleoside triphosphate hydrolases"/>
    <property type="match status" value="1"/>
</dbReference>
<dbReference type="PANTHER" id="PTHR30121:SF6">
    <property type="entry name" value="SLR6007 PROTEIN"/>
    <property type="match status" value="1"/>
</dbReference>
<keyword evidence="2" id="KW-1133">Transmembrane helix</keyword>
<feature type="transmembrane region" description="Helical" evidence="2">
    <location>
        <begin position="6"/>
        <end position="22"/>
    </location>
</feature>
<keyword evidence="4" id="KW-1185">Reference proteome</keyword>
<keyword evidence="2" id="KW-0472">Membrane</keyword>
<dbReference type="PANTHER" id="PTHR30121">
    <property type="entry name" value="UNCHARACTERIZED PROTEIN YJGR-RELATED"/>
    <property type="match status" value="1"/>
</dbReference>
<dbReference type="Pfam" id="PF02534">
    <property type="entry name" value="T4SS-DNA_transf"/>
    <property type="match status" value="1"/>
</dbReference>
<dbReference type="InterPro" id="IPR027417">
    <property type="entry name" value="P-loop_NTPase"/>
</dbReference>
<dbReference type="Proteomes" id="UP001500218">
    <property type="component" value="Unassembled WGS sequence"/>
</dbReference>
<feature type="transmembrane region" description="Helical" evidence="2">
    <location>
        <begin position="43"/>
        <end position="64"/>
    </location>
</feature>
<dbReference type="InterPro" id="IPR051162">
    <property type="entry name" value="T4SS_component"/>
</dbReference>
<proteinExistence type="predicted"/>
<comment type="caution">
    <text evidence="3">The sequence shown here is derived from an EMBL/GenBank/DDBJ whole genome shotgun (WGS) entry which is preliminary data.</text>
</comment>
<evidence type="ECO:0000256" key="1">
    <source>
        <dbReference type="SAM" id="MobiDB-lite"/>
    </source>
</evidence>
<dbReference type="Gene3D" id="3.40.50.300">
    <property type="entry name" value="P-loop containing nucleotide triphosphate hydrolases"/>
    <property type="match status" value="2"/>
</dbReference>
<evidence type="ECO:0000256" key="2">
    <source>
        <dbReference type="SAM" id="Phobius"/>
    </source>
</evidence>
<gene>
    <name evidence="3" type="ORF">GCM10009682_16200</name>
</gene>
<reference evidence="3 4" key="1">
    <citation type="journal article" date="2019" name="Int. J. Syst. Evol. Microbiol.">
        <title>The Global Catalogue of Microorganisms (GCM) 10K type strain sequencing project: providing services to taxonomists for standard genome sequencing and annotation.</title>
        <authorList>
            <consortium name="The Broad Institute Genomics Platform"/>
            <consortium name="The Broad Institute Genome Sequencing Center for Infectious Disease"/>
            <person name="Wu L."/>
            <person name="Ma J."/>
        </authorList>
    </citation>
    <scope>NUCLEOTIDE SEQUENCE [LARGE SCALE GENOMIC DNA]</scope>
    <source>
        <strain evidence="3 4">JCM 13250</strain>
    </source>
</reference>
<protein>
    <submittedName>
        <fullName evidence="3">Type IV secretory system conjugative DNA transfer family protein</fullName>
    </submittedName>
</protein>
<accession>A0ABN2LP07</accession>
<dbReference type="InterPro" id="IPR003688">
    <property type="entry name" value="TraG/VirD4"/>
</dbReference>
<name>A0ABN2LP07_9ACTN</name>
<feature type="region of interest" description="Disordered" evidence="1">
    <location>
        <begin position="734"/>
        <end position="753"/>
    </location>
</feature>